<reference evidence="1" key="1">
    <citation type="journal article" date="2014" name="Front. Microbiol.">
        <title>High frequency of phylogenetically diverse reductive dehalogenase-homologous genes in deep subseafloor sedimentary metagenomes.</title>
        <authorList>
            <person name="Kawai M."/>
            <person name="Futagami T."/>
            <person name="Toyoda A."/>
            <person name="Takaki Y."/>
            <person name="Nishi S."/>
            <person name="Hori S."/>
            <person name="Arai W."/>
            <person name="Tsubouchi T."/>
            <person name="Morono Y."/>
            <person name="Uchiyama I."/>
            <person name="Ito T."/>
            <person name="Fujiyama A."/>
            <person name="Inagaki F."/>
            <person name="Takami H."/>
        </authorList>
    </citation>
    <scope>NUCLEOTIDE SEQUENCE</scope>
    <source>
        <strain evidence="1">Expedition CK06-06</strain>
    </source>
</reference>
<dbReference type="AlphaFoldDB" id="X1PLH3"/>
<dbReference type="EMBL" id="BARV01034073">
    <property type="protein sequence ID" value="GAI56703.1"/>
    <property type="molecule type" value="Genomic_DNA"/>
</dbReference>
<organism evidence="1">
    <name type="scientific">marine sediment metagenome</name>
    <dbReference type="NCBI Taxonomy" id="412755"/>
    <lineage>
        <taxon>unclassified sequences</taxon>
        <taxon>metagenomes</taxon>
        <taxon>ecological metagenomes</taxon>
    </lineage>
</organism>
<sequence length="74" mass="8582">MFKEVNLNKGDIVRAKTDFCKSDQIIVPNNSPGQIVGVTEQEDDRGKHPFSYQVRWFSYDFGEPMTVSIKWISR</sequence>
<protein>
    <submittedName>
        <fullName evidence="1">Uncharacterized protein</fullName>
    </submittedName>
</protein>
<evidence type="ECO:0000313" key="1">
    <source>
        <dbReference type="EMBL" id="GAI56703.1"/>
    </source>
</evidence>
<accession>X1PLH3</accession>
<name>X1PLH3_9ZZZZ</name>
<gene>
    <name evidence="1" type="ORF">S06H3_53438</name>
</gene>
<feature type="non-terminal residue" evidence="1">
    <location>
        <position position="74"/>
    </location>
</feature>
<proteinExistence type="predicted"/>
<comment type="caution">
    <text evidence="1">The sequence shown here is derived from an EMBL/GenBank/DDBJ whole genome shotgun (WGS) entry which is preliminary data.</text>
</comment>